<reference evidence="1" key="2">
    <citation type="submission" date="2015-07" db="EMBL/GenBank/DDBJ databases">
        <authorList>
            <person name="Noorani M."/>
        </authorList>
    </citation>
    <scope>NUCLEOTIDE SEQUENCE</scope>
    <source>
        <strain evidence="1">Yugu1</strain>
    </source>
</reference>
<protein>
    <submittedName>
        <fullName evidence="1">Uncharacterized protein</fullName>
    </submittedName>
</protein>
<evidence type="ECO:0000313" key="1">
    <source>
        <dbReference type="EMBL" id="RCV39898.1"/>
    </source>
</evidence>
<gene>
    <name evidence="1" type="ORF">SETIT_9G007600v2</name>
</gene>
<reference evidence="1" key="1">
    <citation type="journal article" date="2012" name="Nat. Biotechnol.">
        <title>Reference genome sequence of the model plant Setaria.</title>
        <authorList>
            <person name="Bennetzen J.L."/>
            <person name="Schmutz J."/>
            <person name="Wang H."/>
            <person name="Percifield R."/>
            <person name="Hawkins J."/>
            <person name="Pontaroli A.C."/>
            <person name="Estep M."/>
            <person name="Feng L."/>
            <person name="Vaughn J.N."/>
            <person name="Grimwood J."/>
            <person name="Jenkins J."/>
            <person name="Barry K."/>
            <person name="Lindquist E."/>
            <person name="Hellsten U."/>
            <person name="Deshpande S."/>
            <person name="Wang X."/>
            <person name="Wu X."/>
            <person name="Mitros T."/>
            <person name="Triplett J."/>
            <person name="Yang X."/>
            <person name="Ye C.Y."/>
            <person name="Mauro-Herrera M."/>
            <person name="Wang L."/>
            <person name="Li P."/>
            <person name="Sharma M."/>
            <person name="Sharma R."/>
            <person name="Ronald P.C."/>
            <person name="Panaud O."/>
            <person name="Kellogg E.A."/>
            <person name="Brutnell T.P."/>
            <person name="Doust A.N."/>
            <person name="Tuskan G.A."/>
            <person name="Rokhsar D."/>
            <person name="Devos K.M."/>
        </authorList>
    </citation>
    <scope>NUCLEOTIDE SEQUENCE [LARGE SCALE GENOMIC DNA]</scope>
    <source>
        <strain evidence="1">Yugu1</strain>
    </source>
</reference>
<sequence>MTGAQIQVPMARFSSLNPLYSAARPSSCQSCSVSFFPRPRNQSLNPSVATTLR</sequence>
<accession>A0A368SC07</accession>
<name>A0A368SC07_SETIT</name>
<organism evidence="1">
    <name type="scientific">Setaria italica</name>
    <name type="common">Foxtail millet</name>
    <name type="synonym">Panicum italicum</name>
    <dbReference type="NCBI Taxonomy" id="4555"/>
    <lineage>
        <taxon>Eukaryota</taxon>
        <taxon>Viridiplantae</taxon>
        <taxon>Streptophyta</taxon>
        <taxon>Embryophyta</taxon>
        <taxon>Tracheophyta</taxon>
        <taxon>Spermatophyta</taxon>
        <taxon>Magnoliopsida</taxon>
        <taxon>Liliopsida</taxon>
        <taxon>Poales</taxon>
        <taxon>Poaceae</taxon>
        <taxon>PACMAD clade</taxon>
        <taxon>Panicoideae</taxon>
        <taxon>Panicodae</taxon>
        <taxon>Paniceae</taxon>
        <taxon>Cenchrinae</taxon>
        <taxon>Setaria</taxon>
    </lineage>
</organism>
<dbReference type="EMBL" id="CM003536">
    <property type="protein sequence ID" value="RCV39898.1"/>
    <property type="molecule type" value="Genomic_DNA"/>
</dbReference>
<dbReference type="AlphaFoldDB" id="A0A368SC07"/>
<proteinExistence type="predicted"/>